<dbReference type="AlphaFoldDB" id="A0A068Y533"/>
<sequence>MICCSYHRMDGSIIPLDRLSQWIYAVCVVNFDVDLGQTLEYVYPQHIQLTEAERISVSYLAFPDSHSSCEENSQHHFRFKCTSISRLLLKNFSLLYKSYCPVFLPVFDVCFGYAFFKQEKDFTQKRHYSQKSIVILSPLPFDVFFYQIAKIVANAYFSHGTEGVEKSCREIDSWPAPKINEQLTLPLLGTTYSLRISGAAGTAIPASESPICGESSSNKEDKQDSGSLSSFSSSFSLSSLAEAILDGVDQTISNKSSTGILDLHSSSRNSHSLCGLVPDRESLIKMQEVELSLDSRHYVQAFAPVLAHLQRLWELVITAQPLLVMAPNPNQASQTVQALVSCIAPFAFSADYRPFFTIYDTEFKEVSRGCTSSPIKILGVTNPFFSKALHHWPNVIRLGKVKNIDKRKKTHQHSSKTLLEDMKPGLYSRYKPFLKRDAGFFKRLKKALADGTPDECVSRAIHRFFQEMTMSFLIPLEHYLSSLMPLHRDISPYRCVPELNRFNTNDFFRTLETAGPRLTCDVKGDWVGLYKLFFSGPHFIYWLSHREGEIMEKLHSLHLDAILRANFDLWIEKRSEVEIVDMIIRLNQLAARYGHTVCKVEGIRRQIAVLLDALPEDLRQVVGRSSIGTGAPISVNGRG</sequence>
<proteinExistence type="inferred from homology"/>
<dbReference type="PROSITE" id="PS50211">
    <property type="entry name" value="DENN"/>
    <property type="match status" value="1"/>
</dbReference>
<dbReference type="eggNOG" id="KOG2432">
    <property type="taxonomic scope" value="Eukaryota"/>
</dbReference>
<evidence type="ECO:0000256" key="1">
    <source>
        <dbReference type="ARBA" id="ARBA00007159"/>
    </source>
</evidence>
<organism evidence="4 5">
    <name type="scientific">Echinococcus multilocularis</name>
    <name type="common">Fox tapeworm</name>
    <dbReference type="NCBI Taxonomy" id="6211"/>
    <lineage>
        <taxon>Eukaryota</taxon>
        <taxon>Metazoa</taxon>
        <taxon>Spiralia</taxon>
        <taxon>Lophotrochozoa</taxon>
        <taxon>Platyhelminthes</taxon>
        <taxon>Cestoda</taxon>
        <taxon>Eucestoda</taxon>
        <taxon>Cyclophyllidea</taxon>
        <taxon>Taeniidae</taxon>
        <taxon>Echinococcus</taxon>
    </lineage>
</organism>
<evidence type="ECO:0000313" key="4">
    <source>
        <dbReference type="EMBL" id="CDS38304.1"/>
    </source>
</evidence>
<dbReference type="InterPro" id="IPR018307">
    <property type="entry name" value="ABL9/DENND6_dom"/>
</dbReference>
<dbReference type="InterPro" id="IPR024224">
    <property type="entry name" value="DENND6"/>
</dbReference>
<evidence type="ECO:0000313" key="5">
    <source>
        <dbReference type="Proteomes" id="UP000017246"/>
    </source>
</evidence>
<comment type="similarity">
    <text evidence="1">Belongs to the DENND6 family.</text>
</comment>
<gene>
    <name evidence="4" type="ORF">EmuJ_000569200</name>
</gene>
<dbReference type="OrthoDB" id="10265409at2759"/>
<dbReference type="InterPro" id="IPR037516">
    <property type="entry name" value="Tripartite_DENN"/>
</dbReference>
<dbReference type="EMBL" id="LN902841">
    <property type="protein sequence ID" value="CDS38304.1"/>
    <property type="molecule type" value="Genomic_DNA"/>
</dbReference>
<evidence type="ECO:0000259" key="3">
    <source>
        <dbReference type="PROSITE" id="PS50211"/>
    </source>
</evidence>
<feature type="region of interest" description="Disordered" evidence="2">
    <location>
        <begin position="207"/>
        <end position="227"/>
    </location>
</feature>
<reference evidence="4" key="1">
    <citation type="journal article" date="2013" name="Nature">
        <title>The genomes of four tapeworm species reveal adaptations to parasitism.</title>
        <authorList>
            <person name="Tsai I.J."/>
            <person name="Zarowiecki M."/>
            <person name="Holroyd N."/>
            <person name="Garciarrubio A."/>
            <person name="Sanchez-Flores A."/>
            <person name="Brooks K.L."/>
            <person name="Tracey A."/>
            <person name="Bobes R.J."/>
            <person name="Fragoso G."/>
            <person name="Sciutto E."/>
            <person name="Aslett M."/>
            <person name="Beasley H."/>
            <person name="Bennett H.M."/>
            <person name="Cai J."/>
            <person name="Camicia F."/>
            <person name="Clark R."/>
            <person name="Cucher M."/>
            <person name="De Silva N."/>
            <person name="Day T.A."/>
            <person name="Deplazes P."/>
            <person name="Estrada K."/>
            <person name="Fernandez C."/>
            <person name="Holland P.W."/>
            <person name="Hou J."/>
            <person name="Hu S."/>
            <person name="Huckvale T."/>
            <person name="Hung S.S."/>
            <person name="Kamenetzky L."/>
            <person name="Keane J.A."/>
            <person name="Kiss F."/>
            <person name="Koziol U."/>
            <person name="Lambert O."/>
            <person name="Liu K."/>
            <person name="Luo X."/>
            <person name="Luo Y."/>
            <person name="Macchiaroli N."/>
            <person name="Nichol S."/>
            <person name="Paps J."/>
            <person name="Parkinson J."/>
            <person name="Pouchkina-Stantcheva N."/>
            <person name="Riddiford N."/>
            <person name="Rosenzvit M."/>
            <person name="Salinas G."/>
            <person name="Wasmuth J.D."/>
            <person name="Zamanian M."/>
            <person name="Zheng Y."/>
            <person name="Cai X."/>
            <person name="Soberon X."/>
            <person name="Olson P.D."/>
            <person name="Laclette J.P."/>
            <person name="Brehm K."/>
            <person name="Berriman M."/>
            <person name="Garciarrubio A."/>
            <person name="Bobes R.J."/>
            <person name="Fragoso G."/>
            <person name="Sanchez-Flores A."/>
            <person name="Estrada K."/>
            <person name="Cevallos M.A."/>
            <person name="Morett E."/>
            <person name="Gonzalez V."/>
            <person name="Portillo T."/>
            <person name="Ochoa-Leyva A."/>
            <person name="Jose M.V."/>
            <person name="Sciutto E."/>
            <person name="Landa A."/>
            <person name="Jimenez L."/>
            <person name="Valdes V."/>
            <person name="Carrero J.C."/>
            <person name="Larralde C."/>
            <person name="Morales-Montor J."/>
            <person name="Limon-Lason J."/>
            <person name="Soberon X."/>
            <person name="Laclette J.P."/>
        </authorList>
    </citation>
    <scope>NUCLEOTIDE SEQUENCE [LARGE SCALE GENOMIC DNA]</scope>
</reference>
<dbReference type="GO" id="GO:0005085">
    <property type="term" value="F:guanyl-nucleotide exchange factor activity"/>
    <property type="evidence" value="ECO:0007669"/>
    <property type="project" value="InterPro"/>
</dbReference>
<evidence type="ECO:0000256" key="2">
    <source>
        <dbReference type="SAM" id="MobiDB-lite"/>
    </source>
</evidence>
<keyword evidence="5" id="KW-1185">Reference proteome</keyword>
<dbReference type="PANTHER" id="PTHR13677:SF0">
    <property type="entry name" value="LD41638P"/>
    <property type="match status" value="1"/>
</dbReference>
<dbReference type="GO" id="GO:0055037">
    <property type="term" value="C:recycling endosome"/>
    <property type="evidence" value="ECO:0007669"/>
    <property type="project" value="TreeGrafter"/>
</dbReference>
<accession>A0A068Y533</accession>
<dbReference type="Proteomes" id="UP000017246">
    <property type="component" value="Unassembled WGS sequence"/>
</dbReference>
<dbReference type="PANTHER" id="PTHR13677">
    <property type="entry name" value="LD41638P"/>
    <property type="match status" value="1"/>
</dbReference>
<name>A0A068Y533_ECHMU</name>
<dbReference type="OMA" id="EANLEHW"/>
<dbReference type="Pfam" id="PF09794">
    <property type="entry name" value="Avl9"/>
    <property type="match status" value="1"/>
</dbReference>
<reference evidence="4" key="2">
    <citation type="submission" date="2015-11" db="EMBL/GenBank/DDBJ databases">
        <authorList>
            <person name="Zhang Y."/>
            <person name="Guo Z."/>
        </authorList>
    </citation>
    <scope>NUCLEOTIDE SEQUENCE</scope>
</reference>
<protein>
    <submittedName>
        <fullName evidence="4">Protein FAM116B</fullName>
    </submittedName>
</protein>
<dbReference type="STRING" id="6211.A0A068Y533"/>
<feature type="domain" description="UDENN" evidence="3">
    <location>
        <begin position="24"/>
        <end position="544"/>
    </location>
</feature>